<feature type="domain" description="HTH cro/C1-type" evidence="1">
    <location>
        <begin position="49"/>
        <end position="92"/>
    </location>
</feature>
<sequence>MAIKTTPYDGSEFLEHTEGQTELLNDALQSGHPGYIARALGTIARARGMSELARITGIGRQSLYAALAEEGNPTLDTLMKVLDALDLELSATPKRETAEPEQAGA</sequence>
<reference evidence="2" key="1">
    <citation type="submission" date="2020-02" db="EMBL/GenBank/DDBJ databases">
        <authorList>
            <person name="Meier V. D."/>
        </authorList>
    </citation>
    <scope>NUCLEOTIDE SEQUENCE</scope>
    <source>
        <strain evidence="2">AVDCRST_MAG91</strain>
    </source>
</reference>
<proteinExistence type="predicted"/>
<name>A0A6J4RUS0_9SPHN</name>
<dbReference type="Pfam" id="PF21716">
    <property type="entry name" value="dnstrm_HI1420"/>
    <property type="match status" value="1"/>
</dbReference>
<dbReference type="GO" id="GO:0003677">
    <property type="term" value="F:DNA binding"/>
    <property type="evidence" value="ECO:0007669"/>
    <property type="project" value="InterPro"/>
</dbReference>
<dbReference type="AlphaFoldDB" id="A0A6J4RUS0"/>
<dbReference type="NCBIfam" id="TIGR02684">
    <property type="entry name" value="dnstrm_HI1420"/>
    <property type="match status" value="1"/>
</dbReference>
<gene>
    <name evidence="2" type="ORF">AVDCRST_MAG91-81</name>
</gene>
<dbReference type="SMART" id="SM00530">
    <property type="entry name" value="HTH_XRE"/>
    <property type="match status" value="1"/>
</dbReference>
<accession>A0A6J4RUS0</accession>
<evidence type="ECO:0000313" key="2">
    <source>
        <dbReference type="EMBL" id="CAA9482146.1"/>
    </source>
</evidence>
<dbReference type="InterPro" id="IPR001387">
    <property type="entry name" value="Cro/C1-type_HTH"/>
</dbReference>
<dbReference type="EMBL" id="CADCVX010000019">
    <property type="protein sequence ID" value="CAA9482146.1"/>
    <property type="molecule type" value="Genomic_DNA"/>
</dbReference>
<dbReference type="Gene3D" id="1.10.260.40">
    <property type="entry name" value="lambda repressor-like DNA-binding domains"/>
    <property type="match status" value="1"/>
</dbReference>
<dbReference type="InterPro" id="IPR010982">
    <property type="entry name" value="Lambda_DNA-bd_dom_sf"/>
</dbReference>
<dbReference type="PROSITE" id="PS50943">
    <property type="entry name" value="HTH_CROC1"/>
    <property type="match status" value="1"/>
</dbReference>
<dbReference type="InterPro" id="IPR014057">
    <property type="entry name" value="HI1420"/>
</dbReference>
<dbReference type="SUPFAM" id="SSF47413">
    <property type="entry name" value="lambda repressor-like DNA-binding domains"/>
    <property type="match status" value="1"/>
</dbReference>
<dbReference type="PANTHER" id="PTHR40275:SF1">
    <property type="entry name" value="SSL7038 PROTEIN"/>
    <property type="match status" value="1"/>
</dbReference>
<dbReference type="CDD" id="cd00093">
    <property type="entry name" value="HTH_XRE"/>
    <property type="match status" value="1"/>
</dbReference>
<organism evidence="2">
    <name type="scientific">uncultured Sphingomonadaceae bacterium</name>
    <dbReference type="NCBI Taxonomy" id="169976"/>
    <lineage>
        <taxon>Bacteria</taxon>
        <taxon>Pseudomonadati</taxon>
        <taxon>Pseudomonadota</taxon>
        <taxon>Alphaproteobacteria</taxon>
        <taxon>Sphingomonadales</taxon>
        <taxon>Sphingomonadaceae</taxon>
        <taxon>environmental samples</taxon>
    </lineage>
</organism>
<dbReference type="PANTHER" id="PTHR40275">
    <property type="entry name" value="SSL7038 PROTEIN"/>
    <property type="match status" value="1"/>
</dbReference>
<protein>
    <recommendedName>
        <fullName evidence="1">HTH cro/C1-type domain-containing protein</fullName>
    </recommendedName>
</protein>
<evidence type="ECO:0000259" key="1">
    <source>
        <dbReference type="PROSITE" id="PS50943"/>
    </source>
</evidence>